<dbReference type="Gene3D" id="1.25.10.10">
    <property type="entry name" value="Leucine-rich Repeat Variant"/>
    <property type="match status" value="2"/>
</dbReference>
<dbReference type="Proteomes" id="UP000325563">
    <property type="component" value="Chromosome"/>
</dbReference>
<dbReference type="RefSeq" id="WP_150529871.1">
    <property type="nucleotide sequence ID" value="NZ_BNBW01000016.1"/>
</dbReference>
<dbReference type="SUPFAM" id="SSF48371">
    <property type="entry name" value="ARM repeat"/>
    <property type="match status" value="1"/>
</dbReference>
<dbReference type="EMBL" id="CP023692">
    <property type="protein sequence ID" value="QEV49298.1"/>
    <property type="molecule type" value="Genomic_DNA"/>
</dbReference>
<keyword evidence="2" id="KW-1185">Reference proteome</keyword>
<dbReference type="InterPro" id="IPR011989">
    <property type="entry name" value="ARM-like"/>
</dbReference>
<protein>
    <recommendedName>
        <fullName evidence="3">HEAT repeat domain-containing protein</fullName>
    </recommendedName>
</protein>
<dbReference type="KEGG" id="svn:CP980_33300"/>
<evidence type="ECO:0000313" key="2">
    <source>
        <dbReference type="Proteomes" id="UP000325563"/>
    </source>
</evidence>
<sequence length="669" mass="71113">MSDALAGIDDIDWAELEHAYGTAEDVPGMLRDLYRSEKAADAADDLLVHVYHQGGAVCSAAPAALPYVLRAAADPAIAPAVRRELLELGGSLAYTANTADPRFVTDAWPAVWDQAVSDLLPVLHDPAPTSRIAAADALAEARHRADEVIAALRARWLVEPDQESRTQLIDGVGSLVPHADPPCEDSLDWLRQLMQGAEPATRLAAVRALRRALPGEDDSAYARTVSEVLFGSEPATWKPGGGARKATVVWAIGLLGGDGASRAEAIRRLLTHVHPLVRAGALEAAADMLSRRRSAVTELLPEVARLLSDAEPDNRLFAARVLGMCGYAARPWADTLAAMVTDEGEPYLPAQSHAVWALSRLGDARCVPPLARRLAGERLGFSYHSVHADGWGTYELSLTEVGAGLGAHADVLLPPLRARLSAAPTLDERRALCQLLESWGAAAAPAIPELIDLLDTDAAVWALDALAAIGPVAAEAVPESRLRALLDAPPEGQPFAPRCLALAYGRLTEDREPALELLLPKLGEPYGQGNPATLLGELGSAGAPYAARLRELLPVHEEGWLPLRVAEALWKITGRADEVVPVLVRAIAPFAERGGAYRAITETVKLLAEIGAPAAPAEPVLKAFLDADERSVPHGTWRSVPEDDELCAAARAALLAISDDGLHELQPPR</sequence>
<evidence type="ECO:0008006" key="3">
    <source>
        <dbReference type="Google" id="ProtNLM"/>
    </source>
</evidence>
<dbReference type="GeneID" id="95615414"/>
<gene>
    <name evidence="1" type="ORF">CP980_33300</name>
</gene>
<organism evidence="1 2">
    <name type="scientific">Streptomyces vinaceus</name>
    <dbReference type="NCBI Taxonomy" id="1960"/>
    <lineage>
        <taxon>Bacteria</taxon>
        <taxon>Bacillati</taxon>
        <taxon>Actinomycetota</taxon>
        <taxon>Actinomycetes</taxon>
        <taxon>Kitasatosporales</taxon>
        <taxon>Streptomycetaceae</taxon>
        <taxon>Streptomyces</taxon>
    </lineage>
</organism>
<reference evidence="1 2" key="1">
    <citation type="submission" date="2017-09" db="EMBL/GenBank/DDBJ databases">
        <authorList>
            <person name="Lee N."/>
            <person name="Cho B.-K."/>
        </authorList>
    </citation>
    <scope>NUCLEOTIDE SEQUENCE [LARGE SCALE GENOMIC DNA]</scope>
    <source>
        <strain evidence="1 2">ATCC 27476</strain>
    </source>
</reference>
<proteinExistence type="predicted"/>
<dbReference type="AlphaFoldDB" id="A0A5J6JPA0"/>
<evidence type="ECO:0000313" key="1">
    <source>
        <dbReference type="EMBL" id="QEV49298.1"/>
    </source>
</evidence>
<dbReference type="InterPro" id="IPR016024">
    <property type="entry name" value="ARM-type_fold"/>
</dbReference>
<accession>A0A5J6JPA0</accession>
<name>A0A5J6JPA0_STRVI</name>